<name>A0A6C0CMU3_9ZZZZ</name>
<dbReference type="EMBL" id="MN739438">
    <property type="protein sequence ID" value="QHT04805.1"/>
    <property type="molecule type" value="Genomic_DNA"/>
</dbReference>
<proteinExistence type="predicted"/>
<evidence type="ECO:0000313" key="1">
    <source>
        <dbReference type="EMBL" id="QHT04805.1"/>
    </source>
</evidence>
<reference evidence="1" key="1">
    <citation type="journal article" date="2020" name="Nature">
        <title>Giant virus diversity and host interactions through global metagenomics.</title>
        <authorList>
            <person name="Schulz F."/>
            <person name="Roux S."/>
            <person name="Paez-Espino D."/>
            <person name="Jungbluth S."/>
            <person name="Walsh D.A."/>
            <person name="Denef V.J."/>
            <person name="McMahon K.D."/>
            <person name="Konstantinidis K.T."/>
            <person name="Eloe-Fadrosh E.A."/>
            <person name="Kyrpides N.C."/>
            <person name="Woyke T."/>
        </authorList>
    </citation>
    <scope>NUCLEOTIDE SEQUENCE</scope>
    <source>
        <strain evidence="1">GVMAG-M-3300021343-4</strain>
    </source>
</reference>
<sequence>MKPQNTKSSFIWEHHKIPKNLKVYDIHERLQFDKNYMVLGSSVEAFPEDTVQIENNQIIHSLYSSKYDFIQNLEIDVSCVPKHLNLKYVILTYDDYGPVQTIKVTPKSKTLMFTYPFNVIPLIFYPKIGIYFKFGDGNQNSKTLAKNCILLRYKTFKLNAHEIYRIRNMTARLGPGVYFEGCKCIFNSTLFDTFGIS</sequence>
<protein>
    <submittedName>
        <fullName evidence="1">Uncharacterized protein</fullName>
    </submittedName>
</protein>
<accession>A0A6C0CMU3</accession>
<organism evidence="1">
    <name type="scientific">viral metagenome</name>
    <dbReference type="NCBI Taxonomy" id="1070528"/>
    <lineage>
        <taxon>unclassified sequences</taxon>
        <taxon>metagenomes</taxon>
        <taxon>organismal metagenomes</taxon>
    </lineage>
</organism>
<dbReference type="AlphaFoldDB" id="A0A6C0CMU3"/>